<dbReference type="Proteomes" id="UP000813461">
    <property type="component" value="Unassembled WGS sequence"/>
</dbReference>
<feature type="compositionally biased region" description="Acidic residues" evidence="1">
    <location>
        <begin position="236"/>
        <end position="246"/>
    </location>
</feature>
<sequence length="297" mass="32537">MAKPKAKRMSDMFASSAENDAEVGITTATPPYSSDGPTLPLIDGEDATNINASRSNTSALSTTASKKKISDAQKAVIASNGRNDRQLGATMHPSLYEPWKLLPVELLQLAEVKMRIKGAQTVLPIVFTKNQNVKGGIKRLKTFLGAYRDLTNPIEMPEVLDQKDVIIAVSAQGEGTSKLISILDMVRRIVAPHADEQDDAGTVVSWWLYISLASVEVDRKDENEGNEGDPCNQTQDTDEDAFEPMEVDVKTADRTKDKPTKRKTPVLTAWMTKKPISSFKKAFGEQPLNVQTLPAHD</sequence>
<evidence type="ECO:0000313" key="3">
    <source>
        <dbReference type="Proteomes" id="UP000813461"/>
    </source>
</evidence>
<organism evidence="2 3">
    <name type="scientific">Paraphoma chrysanthemicola</name>
    <dbReference type="NCBI Taxonomy" id="798071"/>
    <lineage>
        <taxon>Eukaryota</taxon>
        <taxon>Fungi</taxon>
        <taxon>Dikarya</taxon>
        <taxon>Ascomycota</taxon>
        <taxon>Pezizomycotina</taxon>
        <taxon>Dothideomycetes</taxon>
        <taxon>Pleosporomycetidae</taxon>
        <taxon>Pleosporales</taxon>
        <taxon>Pleosporineae</taxon>
        <taxon>Phaeosphaeriaceae</taxon>
        <taxon>Paraphoma</taxon>
    </lineage>
</organism>
<feature type="compositionally biased region" description="Polar residues" evidence="1">
    <location>
        <begin position="26"/>
        <end position="36"/>
    </location>
</feature>
<gene>
    <name evidence="2" type="ORF">FB567DRAFT_4743</name>
</gene>
<protein>
    <submittedName>
        <fullName evidence="2">Uncharacterized protein</fullName>
    </submittedName>
</protein>
<dbReference type="AlphaFoldDB" id="A0A8K0RIJ2"/>
<feature type="region of interest" description="Disordered" evidence="1">
    <location>
        <begin position="1"/>
        <end position="65"/>
    </location>
</feature>
<dbReference type="OrthoDB" id="424402at2759"/>
<dbReference type="EMBL" id="JAGMVJ010000001">
    <property type="protein sequence ID" value="KAH7094482.1"/>
    <property type="molecule type" value="Genomic_DNA"/>
</dbReference>
<reference evidence="2" key="1">
    <citation type="journal article" date="2021" name="Nat. Commun.">
        <title>Genetic determinants of endophytism in the Arabidopsis root mycobiome.</title>
        <authorList>
            <person name="Mesny F."/>
            <person name="Miyauchi S."/>
            <person name="Thiergart T."/>
            <person name="Pickel B."/>
            <person name="Atanasova L."/>
            <person name="Karlsson M."/>
            <person name="Huettel B."/>
            <person name="Barry K.W."/>
            <person name="Haridas S."/>
            <person name="Chen C."/>
            <person name="Bauer D."/>
            <person name="Andreopoulos W."/>
            <person name="Pangilinan J."/>
            <person name="LaButti K."/>
            <person name="Riley R."/>
            <person name="Lipzen A."/>
            <person name="Clum A."/>
            <person name="Drula E."/>
            <person name="Henrissat B."/>
            <person name="Kohler A."/>
            <person name="Grigoriev I.V."/>
            <person name="Martin F.M."/>
            <person name="Hacquard S."/>
        </authorList>
    </citation>
    <scope>NUCLEOTIDE SEQUENCE</scope>
    <source>
        <strain evidence="2">MPI-SDFR-AT-0120</strain>
    </source>
</reference>
<feature type="compositionally biased region" description="Basic and acidic residues" evidence="1">
    <location>
        <begin position="247"/>
        <end position="258"/>
    </location>
</feature>
<feature type="compositionally biased region" description="Polar residues" evidence="1">
    <location>
        <begin position="48"/>
        <end position="64"/>
    </location>
</feature>
<name>A0A8K0RIJ2_9PLEO</name>
<accession>A0A8K0RIJ2</accession>
<comment type="caution">
    <text evidence="2">The sequence shown here is derived from an EMBL/GenBank/DDBJ whole genome shotgun (WGS) entry which is preliminary data.</text>
</comment>
<keyword evidence="3" id="KW-1185">Reference proteome</keyword>
<proteinExistence type="predicted"/>
<evidence type="ECO:0000256" key="1">
    <source>
        <dbReference type="SAM" id="MobiDB-lite"/>
    </source>
</evidence>
<feature type="region of interest" description="Disordered" evidence="1">
    <location>
        <begin position="219"/>
        <end position="264"/>
    </location>
</feature>
<evidence type="ECO:0000313" key="2">
    <source>
        <dbReference type="EMBL" id="KAH7094482.1"/>
    </source>
</evidence>